<dbReference type="Pfam" id="PF07944">
    <property type="entry name" value="Beta-AFase-like_GH127_cat"/>
    <property type="match status" value="1"/>
</dbReference>
<dbReference type="Pfam" id="PF20736">
    <property type="entry name" value="Glyco_hydro127M"/>
    <property type="match status" value="1"/>
</dbReference>
<keyword evidence="5" id="KW-1185">Reference proteome</keyword>
<comment type="caution">
    <text evidence="4">The sequence shown here is derived from an EMBL/GenBank/DDBJ whole genome shotgun (WGS) entry which is preliminary data.</text>
</comment>
<reference evidence="4 5" key="1">
    <citation type="submission" date="2020-08" db="EMBL/GenBank/DDBJ databases">
        <title>Sequencing the genomes of 1000 actinobacteria strains.</title>
        <authorList>
            <person name="Klenk H.-P."/>
        </authorList>
    </citation>
    <scope>NUCLEOTIDE SEQUENCE [LARGE SCALE GENOMIC DNA]</scope>
    <source>
        <strain evidence="4 5">DSM 28967</strain>
    </source>
</reference>
<sequence>MTSTTSDGAGPAMPIAATVLRPLPLRAVRLAGGVLGELQQTNAAVSIPSGAEHLDQQQAWDNYRNVAKDVTAAQYHGPNYEDGEVYKWLEAVAWEVGRSEDATLREWLRARTELIAAAQDDDGYLGTFVQSGQRDERYGRLDFDHEIFNMGALIQSAVAQYRATSRTELLDVALRAADHLHREFGTGPGQREGFCGHPVAELALVELYRTTGERRYLDLARYFVEARGRLLLAPGNPHRAAYLSDRVPVRETRTPEGHAVRAVYLAAGATDVAIETGDEDLLARLEAQWDAMVQTKMYVNGGLGSRWSGESFGNPYELPSDVAYGETCAAVAGVQWSWRLLLATGKAKYAELIEWQLYNAILPAVSLDRTRYFYVNALQVRADSDDADDRAPSNGRQHWFGTSCCPTNLMRTFASLQHYVATVADSTLQIHQYAAGTVDAGELSVSVETDYPSTGRVVLTIREAPTTEAGLALRIPSWAHGAELTIGDETHPGAAGQYLKVSRVWQPGDRLVLLLPMAPRFLYGHPRVEGTHGAVALSRGPLLYAVEQADHSEVVDDLVLTGASLTEAPVADGPPAIATMGAVQTLPTQLYADEPAPLGAVVPMRAVPYYQWGNRELGPMKVWLPYRGRSS</sequence>
<evidence type="ECO:0000259" key="1">
    <source>
        <dbReference type="Pfam" id="PF07944"/>
    </source>
</evidence>
<evidence type="ECO:0000259" key="3">
    <source>
        <dbReference type="Pfam" id="PF20737"/>
    </source>
</evidence>
<accession>A0A7W9JG79</accession>
<feature type="domain" description="Non-reducing end beta-L-arabinofuranosidase-like GH127 C-terminal" evidence="3">
    <location>
        <begin position="519"/>
        <end position="625"/>
    </location>
</feature>
<proteinExistence type="predicted"/>
<protein>
    <submittedName>
        <fullName evidence="4">DUF1680 family protein</fullName>
    </submittedName>
</protein>
<dbReference type="RefSeq" id="WP_184805158.1">
    <property type="nucleotide sequence ID" value="NZ_JACHMY010000001.1"/>
</dbReference>
<dbReference type="Pfam" id="PF20737">
    <property type="entry name" value="Glyco_hydro127C"/>
    <property type="match status" value="1"/>
</dbReference>
<dbReference type="PANTHER" id="PTHR43465">
    <property type="entry name" value="DUF1680 DOMAIN PROTEIN (AFU_ORTHOLOGUE AFUA_1G08910)"/>
    <property type="match status" value="1"/>
</dbReference>
<dbReference type="AlphaFoldDB" id="A0A7W9JG79"/>
<dbReference type="GO" id="GO:0005975">
    <property type="term" value="P:carbohydrate metabolic process"/>
    <property type="evidence" value="ECO:0007669"/>
    <property type="project" value="InterPro"/>
</dbReference>
<dbReference type="PANTHER" id="PTHR43465:SF2">
    <property type="entry name" value="DUF1680 DOMAIN PROTEIN (AFU_ORTHOLOGUE AFUA_1G08910)"/>
    <property type="match status" value="1"/>
</dbReference>
<evidence type="ECO:0000313" key="4">
    <source>
        <dbReference type="EMBL" id="MBB5841594.1"/>
    </source>
</evidence>
<dbReference type="InterPro" id="IPR049174">
    <property type="entry name" value="Beta-AFase-like"/>
</dbReference>
<feature type="domain" description="Non-reducing end beta-L-arabinofuranosidase-like GH127 catalytic" evidence="1">
    <location>
        <begin position="28"/>
        <end position="417"/>
    </location>
</feature>
<dbReference type="InterPro" id="IPR012878">
    <property type="entry name" value="Beta-AFase-like_GH127_cat"/>
</dbReference>
<evidence type="ECO:0000313" key="5">
    <source>
        <dbReference type="Proteomes" id="UP000549971"/>
    </source>
</evidence>
<dbReference type="EMBL" id="JACHMY010000001">
    <property type="protein sequence ID" value="MBB5841594.1"/>
    <property type="molecule type" value="Genomic_DNA"/>
</dbReference>
<dbReference type="Proteomes" id="UP000549971">
    <property type="component" value="Unassembled WGS sequence"/>
</dbReference>
<dbReference type="InterPro" id="IPR049049">
    <property type="entry name" value="Beta-AFase-like_GH127_C"/>
</dbReference>
<name>A0A7W9JG79_9ACTN</name>
<dbReference type="SUPFAM" id="SSF48208">
    <property type="entry name" value="Six-hairpin glycosidases"/>
    <property type="match status" value="1"/>
</dbReference>
<gene>
    <name evidence="4" type="ORF">HDA39_008328</name>
</gene>
<evidence type="ECO:0000259" key="2">
    <source>
        <dbReference type="Pfam" id="PF20736"/>
    </source>
</evidence>
<dbReference type="InterPro" id="IPR008928">
    <property type="entry name" value="6-hairpin_glycosidase_sf"/>
</dbReference>
<organism evidence="4 5">
    <name type="scientific">Kribbella italica</name>
    <dbReference type="NCBI Taxonomy" id="1540520"/>
    <lineage>
        <taxon>Bacteria</taxon>
        <taxon>Bacillati</taxon>
        <taxon>Actinomycetota</taxon>
        <taxon>Actinomycetes</taxon>
        <taxon>Propionibacteriales</taxon>
        <taxon>Kribbellaceae</taxon>
        <taxon>Kribbella</taxon>
    </lineage>
</organism>
<feature type="domain" description="Non-reducing end beta-L-arabinofuranosidase-like GH127 middle" evidence="2">
    <location>
        <begin position="427"/>
        <end position="517"/>
    </location>
</feature>
<dbReference type="InterPro" id="IPR049046">
    <property type="entry name" value="Beta-AFase-like_GH127_middle"/>
</dbReference>